<dbReference type="PIRSF" id="PIRSF007349">
    <property type="entry name" value="Tsp_L"/>
    <property type="match status" value="1"/>
</dbReference>
<evidence type="ECO:0000259" key="2">
    <source>
        <dbReference type="Pfam" id="PF04984"/>
    </source>
</evidence>
<dbReference type="RefSeq" id="WP_188967088.1">
    <property type="nucleotide sequence ID" value="NZ_BMKW01000005.1"/>
</dbReference>
<feature type="domain" description="Tail sheath protein C-terminal" evidence="3">
    <location>
        <begin position="381"/>
        <end position="493"/>
    </location>
</feature>
<evidence type="ECO:0000259" key="3">
    <source>
        <dbReference type="Pfam" id="PF17482"/>
    </source>
</evidence>
<dbReference type="Pfam" id="PF17482">
    <property type="entry name" value="Phage_sheath_1C"/>
    <property type="match status" value="1"/>
</dbReference>
<sequence>MSGNTGSIGFSTIPQDLRVPLFWAEFDNSRAGPSTVTQRALLIGQKTVAGTPVELTYLPSADQVADLCGAGSQIARMMAGWRANDTVGEVWILPLADAGAGVKATKTVTVTGPATAAGTIALYVAGKLVQVGVASADAATAIATAIAAAVTADTSLPVTAAAASAVVTLTAKNAGTCGNDIDVRHSYYGRASGEALPAGVGLTFATGVTGSGDPDLTTLATLLADEPFDFIVMPWATATALTAFDTVMNDTSGRWSYAKQIYGHVWTSARGTSATLLTLGGTRNGQHVSVLGTNESPSCPAVWAAAAAAASAVALKADPARPLQTLSIYGVKAPPTGKRFTLTEQQSLLSSGIALATFGSDGSASILRMVTTYRTNAWGAADQSYLDVETLFTLMAVIRRLKATVTQKFGRSKLANDGTRFGPGQSIVTPSSFKAELVAHYAIMEREGLVEDVDGFAAATIVQRNINDVSRLDVLYAPNLVNGLRVLAVLAQFRS</sequence>
<accession>A0A917KHQ0</accession>
<comment type="similarity">
    <text evidence="1">Belongs to the myoviridae tail sheath protein family.</text>
</comment>
<gene>
    <name evidence="4" type="ORF">GCM10011320_21830</name>
</gene>
<dbReference type="InterPro" id="IPR020287">
    <property type="entry name" value="Tail_sheath_C"/>
</dbReference>
<name>A0A917KHQ0_9PROT</name>
<dbReference type="InterPro" id="IPR007067">
    <property type="entry name" value="Tail_sheath"/>
</dbReference>
<evidence type="ECO:0000313" key="4">
    <source>
        <dbReference type="EMBL" id="GGJ14198.1"/>
    </source>
</evidence>
<dbReference type="InterPro" id="IPR035089">
    <property type="entry name" value="Phage_sheath_subtilisin"/>
</dbReference>
<dbReference type="AlphaFoldDB" id="A0A917KHQ0"/>
<dbReference type="EMBL" id="BMKW01000005">
    <property type="protein sequence ID" value="GGJ14198.1"/>
    <property type="molecule type" value="Genomic_DNA"/>
</dbReference>
<reference evidence="4" key="2">
    <citation type="submission" date="2020-09" db="EMBL/GenBank/DDBJ databases">
        <authorList>
            <person name="Sun Q."/>
            <person name="Zhou Y."/>
        </authorList>
    </citation>
    <scope>NUCLEOTIDE SEQUENCE</scope>
    <source>
        <strain evidence="4">CGMCC 1.3617</strain>
    </source>
</reference>
<reference evidence="4" key="1">
    <citation type="journal article" date="2014" name="Int. J. Syst. Evol. Microbiol.">
        <title>Complete genome sequence of Corynebacterium casei LMG S-19264T (=DSM 44701T), isolated from a smear-ripened cheese.</title>
        <authorList>
            <consortium name="US DOE Joint Genome Institute (JGI-PGF)"/>
            <person name="Walter F."/>
            <person name="Albersmeier A."/>
            <person name="Kalinowski J."/>
            <person name="Ruckert C."/>
        </authorList>
    </citation>
    <scope>NUCLEOTIDE SEQUENCE</scope>
    <source>
        <strain evidence="4">CGMCC 1.3617</strain>
    </source>
</reference>
<keyword evidence="5" id="KW-1185">Reference proteome</keyword>
<dbReference type="Pfam" id="PF04984">
    <property type="entry name" value="Phage_sheath_1"/>
    <property type="match status" value="1"/>
</dbReference>
<comment type="caution">
    <text evidence="4">The sequence shown here is derived from an EMBL/GenBank/DDBJ whole genome shotgun (WGS) entry which is preliminary data.</text>
</comment>
<proteinExistence type="inferred from homology"/>
<protein>
    <submittedName>
        <fullName evidence="4">Tail sheath protein</fullName>
    </submittedName>
</protein>
<feature type="domain" description="Tail sheath protein subtilisin-like" evidence="2">
    <location>
        <begin position="211"/>
        <end position="372"/>
    </location>
</feature>
<evidence type="ECO:0000256" key="1">
    <source>
        <dbReference type="ARBA" id="ARBA00008005"/>
    </source>
</evidence>
<organism evidence="4 5">
    <name type="scientific">Neoroseomonas lacus</name>
    <dbReference type="NCBI Taxonomy" id="287609"/>
    <lineage>
        <taxon>Bacteria</taxon>
        <taxon>Pseudomonadati</taxon>
        <taxon>Pseudomonadota</taxon>
        <taxon>Alphaproteobacteria</taxon>
        <taxon>Acetobacterales</taxon>
        <taxon>Acetobacteraceae</taxon>
        <taxon>Neoroseomonas</taxon>
    </lineage>
</organism>
<dbReference type="Proteomes" id="UP000661507">
    <property type="component" value="Unassembled WGS sequence"/>
</dbReference>
<evidence type="ECO:0000313" key="5">
    <source>
        <dbReference type="Proteomes" id="UP000661507"/>
    </source>
</evidence>